<keyword evidence="4" id="KW-0804">Transcription</keyword>
<dbReference type="RefSeq" id="WP_051736740.1">
    <property type="nucleotide sequence ID" value="NZ_BAAAUZ010000004.1"/>
</dbReference>
<evidence type="ECO:0000256" key="1">
    <source>
        <dbReference type="ARBA" id="ARBA00022491"/>
    </source>
</evidence>
<organism evidence="8 9">
    <name type="scientific">Pseudonocardia halophobica</name>
    <dbReference type="NCBI Taxonomy" id="29401"/>
    <lineage>
        <taxon>Bacteria</taxon>
        <taxon>Bacillati</taxon>
        <taxon>Actinomycetota</taxon>
        <taxon>Actinomycetes</taxon>
        <taxon>Pseudonocardiales</taxon>
        <taxon>Pseudonocardiaceae</taxon>
        <taxon>Pseudonocardia</taxon>
    </lineage>
</organism>
<dbReference type="InterPro" id="IPR050109">
    <property type="entry name" value="HTH-type_TetR-like_transc_reg"/>
</dbReference>
<dbReference type="Gene3D" id="1.10.10.60">
    <property type="entry name" value="Homeodomain-like"/>
    <property type="match status" value="1"/>
</dbReference>
<dbReference type="PANTHER" id="PTHR30055:SF175">
    <property type="entry name" value="HTH-TYPE TRANSCRIPTIONAL REPRESSOR KSTR2"/>
    <property type="match status" value="1"/>
</dbReference>
<dbReference type="Pfam" id="PF00440">
    <property type="entry name" value="TetR_N"/>
    <property type="match status" value="1"/>
</dbReference>
<evidence type="ECO:0000256" key="2">
    <source>
        <dbReference type="ARBA" id="ARBA00023015"/>
    </source>
</evidence>
<evidence type="ECO:0000313" key="8">
    <source>
        <dbReference type="EMBL" id="GLL10262.1"/>
    </source>
</evidence>
<dbReference type="InterPro" id="IPR036271">
    <property type="entry name" value="Tet_transcr_reg_TetR-rel_C_sf"/>
</dbReference>
<evidence type="ECO:0000259" key="7">
    <source>
        <dbReference type="PROSITE" id="PS50977"/>
    </source>
</evidence>
<dbReference type="SUPFAM" id="SSF46689">
    <property type="entry name" value="Homeodomain-like"/>
    <property type="match status" value="1"/>
</dbReference>
<dbReference type="PRINTS" id="PR00455">
    <property type="entry name" value="HTHTETR"/>
</dbReference>
<comment type="caution">
    <text evidence="8">The sequence shown here is derived from an EMBL/GenBank/DDBJ whole genome shotgun (WGS) entry which is preliminary data.</text>
</comment>
<evidence type="ECO:0000256" key="6">
    <source>
        <dbReference type="SAM" id="MobiDB-lite"/>
    </source>
</evidence>
<accession>A0A9W6KY75</accession>
<protein>
    <submittedName>
        <fullName evidence="8">TetR family transcriptional regulator</fullName>
    </submittedName>
</protein>
<dbReference type="PANTHER" id="PTHR30055">
    <property type="entry name" value="HTH-TYPE TRANSCRIPTIONAL REGULATOR RUTR"/>
    <property type="match status" value="1"/>
</dbReference>
<evidence type="ECO:0000256" key="3">
    <source>
        <dbReference type="ARBA" id="ARBA00023125"/>
    </source>
</evidence>
<evidence type="ECO:0000256" key="4">
    <source>
        <dbReference type="ARBA" id="ARBA00023163"/>
    </source>
</evidence>
<feature type="DNA-binding region" description="H-T-H motif" evidence="5">
    <location>
        <begin position="45"/>
        <end position="64"/>
    </location>
</feature>
<keyword evidence="1" id="KW-0678">Repressor</keyword>
<dbReference type="Pfam" id="PF17932">
    <property type="entry name" value="TetR_C_24"/>
    <property type="match status" value="1"/>
</dbReference>
<dbReference type="EMBL" id="BSFQ01000004">
    <property type="protein sequence ID" value="GLL10262.1"/>
    <property type="molecule type" value="Genomic_DNA"/>
</dbReference>
<dbReference type="GO" id="GO:0000976">
    <property type="term" value="F:transcription cis-regulatory region binding"/>
    <property type="evidence" value="ECO:0007669"/>
    <property type="project" value="TreeGrafter"/>
</dbReference>
<dbReference type="Proteomes" id="UP001143463">
    <property type="component" value="Unassembled WGS sequence"/>
</dbReference>
<keyword evidence="3 5" id="KW-0238">DNA-binding</keyword>
<feature type="region of interest" description="Disordered" evidence="6">
    <location>
        <begin position="1"/>
        <end position="22"/>
    </location>
</feature>
<dbReference type="InterPro" id="IPR009057">
    <property type="entry name" value="Homeodomain-like_sf"/>
</dbReference>
<gene>
    <name evidence="8" type="ORF">GCM10017577_14020</name>
</gene>
<evidence type="ECO:0000256" key="5">
    <source>
        <dbReference type="PROSITE-ProRule" id="PRU00335"/>
    </source>
</evidence>
<dbReference type="SUPFAM" id="SSF48498">
    <property type="entry name" value="Tetracyclin repressor-like, C-terminal domain"/>
    <property type="match status" value="1"/>
</dbReference>
<name>A0A9W6KY75_9PSEU</name>
<sequence>MAQAQATPARATRAQATRPRNASRRAELVGVASRLFRERGYHGVGMRAIAEAADIQAASLYHHFASKEELLLESIYVVDRDLVVDQLPILEGEGTYRERLERLVRGHVGHIGANRDAWWVAGRELRALSREKLDEVQVYRRRYQHALGDFLAAGTEAGEFACDDPRLSALAVLDMINGPNEWWEPDGRLAIDELAARYAALALRLVGGDAPPRQARKRRSSAR</sequence>
<reference evidence="8" key="1">
    <citation type="journal article" date="2014" name="Int. J. Syst. Evol. Microbiol.">
        <title>Complete genome sequence of Corynebacterium casei LMG S-19264T (=DSM 44701T), isolated from a smear-ripened cheese.</title>
        <authorList>
            <consortium name="US DOE Joint Genome Institute (JGI-PGF)"/>
            <person name="Walter F."/>
            <person name="Albersmeier A."/>
            <person name="Kalinowski J."/>
            <person name="Ruckert C."/>
        </authorList>
    </citation>
    <scope>NUCLEOTIDE SEQUENCE</scope>
    <source>
        <strain evidence="8">VKM Ac-1069</strain>
    </source>
</reference>
<feature type="domain" description="HTH tetR-type" evidence="7">
    <location>
        <begin position="22"/>
        <end position="82"/>
    </location>
</feature>
<evidence type="ECO:0000313" key="9">
    <source>
        <dbReference type="Proteomes" id="UP001143463"/>
    </source>
</evidence>
<keyword evidence="2" id="KW-0805">Transcription regulation</keyword>
<keyword evidence="9" id="KW-1185">Reference proteome</keyword>
<reference evidence="8" key="2">
    <citation type="submission" date="2023-01" db="EMBL/GenBank/DDBJ databases">
        <authorList>
            <person name="Sun Q."/>
            <person name="Evtushenko L."/>
        </authorList>
    </citation>
    <scope>NUCLEOTIDE SEQUENCE</scope>
    <source>
        <strain evidence="8">VKM Ac-1069</strain>
    </source>
</reference>
<dbReference type="InterPro" id="IPR001647">
    <property type="entry name" value="HTH_TetR"/>
</dbReference>
<proteinExistence type="predicted"/>
<dbReference type="InterPro" id="IPR041490">
    <property type="entry name" value="KstR2_TetR_C"/>
</dbReference>
<feature type="compositionally biased region" description="Low complexity" evidence="6">
    <location>
        <begin position="1"/>
        <end position="20"/>
    </location>
</feature>
<dbReference type="Gene3D" id="1.10.357.10">
    <property type="entry name" value="Tetracycline Repressor, domain 2"/>
    <property type="match status" value="1"/>
</dbReference>
<dbReference type="AlphaFoldDB" id="A0A9W6KY75"/>
<dbReference type="PROSITE" id="PS50977">
    <property type="entry name" value="HTH_TETR_2"/>
    <property type="match status" value="1"/>
</dbReference>
<dbReference type="GO" id="GO:0003700">
    <property type="term" value="F:DNA-binding transcription factor activity"/>
    <property type="evidence" value="ECO:0007669"/>
    <property type="project" value="TreeGrafter"/>
</dbReference>